<proteinExistence type="predicted"/>
<dbReference type="SUPFAM" id="SSF51735">
    <property type="entry name" value="NAD(P)-binding Rossmann-fold domains"/>
    <property type="match status" value="1"/>
</dbReference>
<gene>
    <name evidence="1" type="ORF">RIF29_27880</name>
</gene>
<accession>A0AAN9I611</accession>
<protein>
    <submittedName>
        <fullName evidence="1">Uncharacterized protein</fullName>
    </submittedName>
</protein>
<keyword evidence="2" id="KW-1185">Reference proteome</keyword>
<sequence length="79" mass="8889">MWAKNAVKLATGIEVAMFVRDYDAVKRAVEEAGPIDVLILNHGVFTALELEKMELSENMAQPISSTYIPKQPTRRNENQ</sequence>
<evidence type="ECO:0000313" key="1">
    <source>
        <dbReference type="EMBL" id="KAK7261566.1"/>
    </source>
</evidence>
<name>A0AAN9I611_CROPI</name>
<organism evidence="1 2">
    <name type="scientific">Crotalaria pallida</name>
    <name type="common">Smooth rattlebox</name>
    <name type="synonym">Crotalaria striata</name>
    <dbReference type="NCBI Taxonomy" id="3830"/>
    <lineage>
        <taxon>Eukaryota</taxon>
        <taxon>Viridiplantae</taxon>
        <taxon>Streptophyta</taxon>
        <taxon>Embryophyta</taxon>
        <taxon>Tracheophyta</taxon>
        <taxon>Spermatophyta</taxon>
        <taxon>Magnoliopsida</taxon>
        <taxon>eudicotyledons</taxon>
        <taxon>Gunneridae</taxon>
        <taxon>Pentapetalae</taxon>
        <taxon>rosids</taxon>
        <taxon>fabids</taxon>
        <taxon>Fabales</taxon>
        <taxon>Fabaceae</taxon>
        <taxon>Papilionoideae</taxon>
        <taxon>50 kb inversion clade</taxon>
        <taxon>genistoids sensu lato</taxon>
        <taxon>core genistoids</taxon>
        <taxon>Crotalarieae</taxon>
        <taxon>Crotalaria</taxon>
    </lineage>
</organism>
<dbReference type="EMBL" id="JAYWIO010000005">
    <property type="protein sequence ID" value="KAK7261566.1"/>
    <property type="molecule type" value="Genomic_DNA"/>
</dbReference>
<reference evidence="1 2" key="1">
    <citation type="submission" date="2024-01" db="EMBL/GenBank/DDBJ databases">
        <title>The genomes of 5 underutilized Papilionoideae crops provide insights into root nodulation and disease resistanc.</title>
        <authorList>
            <person name="Yuan L."/>
        </authorList>
    </citation>
    <scope>NUCLEOTIDE SEQUENCE [LARGE SCALE GENOMIC DNA]</scope>
    <source>
        <strain evidence="1">ZHUSHIDOU_FW_LH</strain>
        <tissue evidence="1">Leaf</tissue>
    </source>
</reference>
<dbReference type="Proteomes" id="UP001372338">
    <property type="component" value="Unassembled WGS sequence"/>
</dbReference>
<dbReference type="InterPro" id="IPR036291">
    <property type="entry name" value="NAD(P)-bd_dom_sf"/>
</dbReference>
<comment type="caution">
    <text evidence="1">The sequence shown here is derived from an EMBL/GenBank/DDBJ whole genome shotgun (WGS) entry which is preliminary data.</text>
</comment>
<evidence type="ECO:0000313" key="2">
    <source>
        <dbReference type="Proteomes" id="UP001372338"/>
    </source>
</evidence>
<dbReference type="Gene3D" id="3.40.50.720">
    <property type="entry name" value="NAD(P)-binding Rossmann-like Domain"/>
    <property type="match status" value="1"/>
</dbReference>
<dbReference type="AlphaFoldDB" id="A0AAN9I611"/>